<dbReference type="Gene3D" id="2.40.128.20">
    <property type="match status" value="1"/>
</dbReference>
<feature type="non-terminal residue" evidence="1">
    <location>
        <position position="1"/>
    </location>
</feature>
<dbReference type="AlphaFoldDB" id="A0A093QF63"/>
<sequence>FADRGNKTAQLVDTDGRTYVIIFATREKEGKILHMLRLYS</sequence>
<dbReference type="OrthoDB" id="9627583at2759"/>
<organism evidence="1 2">
    <name type="scientific">Manacus vitellinus</name>
    <name type="common">golden-collared manakin</name>
    <dbReference type="NCBI Taxonomy" id="328815"/>
    <lineage>
        <taxon>Eukaryota</taxon>
        <taxon>Metazoa</taxon>
        <taxon>Chordata</taxon>
        <taxon>Craniata</taxon>
        <taxon>Vertebrata</taxon>
        <taxon>Euteleostomi</taxon>
        <taxon>Archelosauria</taxon>
        <taxon>Archosauria</taxon>
        <taxon>Dinosauria</taxon>
        <taxon>Saurischia</taxon>
        <taxon>Theropoda</taxon>
        <taxon>Coelurosauria</taxon>
        <taxon>Aves</taxon>
        <taxon>Neognathae</taxon>
        <taxon>Neoaves</taxon>
        <taxon>Telluraves</taxon>
        <taxon>Australaves</taxon>
        <taxon>Passeriformes</taxon>
        <taxon>Pipridae</taxon>
        <taxon>Manacus</taxon>
    </lineage>
</organism>
<proteinExistence type="predicted"/>
<name>A0A093QF63_9PASS</name>
<accession>A0A093QF63</accession>
<gene>
    <name evidence="1" type="ORF">N305_07714</name>
</gene>
<feature type="non-terminal residue" evidence="1">
    <location>
        <position position="40"/>
    </location>
</feature>
<reference evidence="1 2" key="1">
    <citation type="submission" date="2014-06" db="EMBL/GenBank/DDBJ databases">
        <title>Genome evolution of avian class.</title>
        <authorList>
            <person name="Zhang G."/>
            <person name="Li C."/>
        </authorList>
    </citation>
    <scope>NUCLEOTIDE SEQUENCE [LARGE SCALE GENOMIC DNA]</scope>
    <source>
        <strain evidence="1">BGI_N305</strain>
    </source>
</reference>
<protein>
    <submittedName>
        <fullName evidence="1">Extracellular fatty acid-binding protein</fullName>
    </submittedName>
</protein>
<dbReference type="Proteomes" id="UP000053258">
    <property type="component" value="Unassembled WGS sequence"/>
</dbReference>
<dbReference type="InterPro" id="IPR012674">
    <property type="entry name" value="Calycin"/>
</dbReference>
<dbReference type="STRING" id="328815.ENSMVIP00005013146"/>
<evidence type="ECO:0000313" key="2">
    <source>
        <dbReference type="Proteomes" id="UP000053258"/>
    </source>
</evidence>
<dbReference type="EMBL" id="KL671500">
    <property type="protein sequence ID" value="KFW82742.1"/>
    <property type="molecule type" value="Genomic_DNA"/>
</dbReference>
<evidence type="ECO:0000313" key="1">
    <source>
        <dbReference type="EMBL" id="KFW82742.1"/>
    </source>
</evidence>
<keyword evidence="2" id="KW-1185">Reference proteome</keyword>